<protein>
    <recommendedName>
        <fullName evidence="18">Cytochrome b561 domain-containing protein</fullName>
    </recommendedName>
</protein>
<evidence type="ECO:0000256" key="8">
    <source>
        <dbReference type="ARBA" id="ARBA00022776"/>
    </source>
</evidence>
<keyword evidence="8" id="KW-0498">Mitosis</keyword>
<dbReference type="PANTHER" id="PTHR15459">
    <property type="entry name" value="POLYAMINE-MODULATED FACTOR 1"/>
    <property type="match status" value="1"/>
</dbReference>
<feature type="compositionally biased region" description="Polar residues" evidence="16">
    <location>
        <begin position="765"/>
        <end position="807"/>
    </location>
</feature>
<evidence type="ECO:0000256" key="10">
    <source>
        <dbReference type="ARBA" id="ARBA00022982"/>
    </source>
</evidence>
<accession>A0A3E2GV24</accession>
<evidence type="ECO:0000256" key="7">
    <source>
        <dbReference type="ARBA" id="ARBA00022692"/>
    </source>
</evidence>
<feature type="compositionally biased region" description="Low complexity" evidence="16">
    <location>
        <begin position="736"/>
        <end position="748"/>
    </location>
</feature>
<evidence type="ECO:0000256" key="11">
    <source>
        <dbReference type="ARBA" id="ARBA00022989"/>
    </source>
</evidence>
<keyword evidence="13" id="KW-0539">Nucleus</keyword>
<feature type="region of interest" description="Disordered" evidence="16">
    <location>
        <begin position="339"/>
        <end position="419"/>
    </location>
</feature>
<feature type="region of interest" description="Disordered" evidence="16">
    <location>
        <begin position="461"/>
        <end position="832"/>
    </location>
</feature>
<name>A0A3E2GV24_SCYLI</name>
<evidence type="ECO:0000313" key="19">
    <source>
        <dbReference type="EMBL" id="RFU24872.1"/>
    </source>
</evidence>
<feature type="region of interest" description="Disordered" evidence="16">
    <location>
        <begin position="270"/>
        <end position="294"/>
    </location>
</feature>
<feature type="compositionally biased region" description="Basic residues" evidence="16">
    <location>
        <begin position="270"/>
        <end position="283"/>
    </location>
</feature>
<feature type="compositionally biased region" description="Polar residues" evidence="16">
    <location>
        <begin position="383"/>
        <end position="397"/>
    </location>
</feature>
<evidence type="ECO:0000256" key="15">
    <source>
        <dbReference type="ARBA" id="ARBA00023328"/>
    </source>
</evidence>
<proteinExistence type="predicted"/>
<dbReference type="AlphaFoldDB" id="A0A3E2GV24"/>
<dbReference type="GO" id="GO:0016020">
    <property type="term" value="C:membrane"/>
    <property type="evidence" value="ECO:0007669"/>
    <property type="project" value="UniProtKB-SubCell"/>
</dbReference>
<evidence type="ECO:0000256" key="14">
    <source>
        <dbReference type="ARBA" id="ARBA00023306"/>
    </source>
</evidence>
<keyword evidence="6" id="KW-0132">Cell division</keyword>
<evidence type="ECO:0000256" key="4">
    <source>
        <dbReference type="ARBA" id="ARBA00022448"/>
    </source>
</evidence>
<dbReference type="OMA" id="IFQVLWG"/>
<keyword evidence="5" id="KW-0158">Chromosome</keyword>
<keyword evidence="9" id="KW-0995">Kinetochore</keyword>
<feature type="transmembrane region" description="Helical" evidence="17">
    <location>
        <begin position="68"/>
        <end position="89"/>
    </location>
</feature>
<dbReference type="STRING" id="5539.A0A3E2GV24"/>
<comment type="subcellular location">
    <subcellularLocation>
        <location evidence="3">Chromosome</location>
        <location evidence="3">Centromere</location>
        <location evidence="3">Kinetochore</location>
    </subcellularLocation>
    <subcellularLocation>
        <location evidence="2">Membrane</location>
    </subcellularLocation>
    <subcellularLocation>
        <location evidence="1">Nucleus</location>
    </subcellularLocation>
</comment>
<dbReference type="PANTHER" id="PTHR15459:SF2">
    <property type="entry name" value="CYTOCHROME B561 DOMAIN-CONTAINING PROTEIN"/>
    <property type="match status" value="1"/>
</dbReference>
<evidence type="ECO:0000256" key="5">
    <source>
        <dbReference type="ARBA" id="ARBA00022454"/>
    </source>
</evidence>
<evidence type="ECO:0000256" key="12">
    <source>
        <dbReference type="ARBA" id="ARBA00023136"/>
    </source>
</evidence>
<keyword evidence="15" id="KW-0137">Centromere</keyword>
<dbReference type="InterPro" id="IPR006593">
    <property type="entry name" value="Cyt_b561/ferric_Rdtase_TM"/>
</dbReference>
<evidence type="ECO:0000256" key="6">
    <source>
        <dbReference type="ARBA" id="ARBA00022618"/>
    </source>
</evidence>
<keyword evidence="4" id="KW-0813">Transport</keyword>
<sequence>MTDNLAPPGSSTYSSNTMTVGDGTWDSTRNDFLLPNLVGLNFATMRYNGMGNRFAGLPQYHSLIKGHGIVAAITFLFFVPFAIFFARFPARRPGRSLRFHIYFQVMTLLLSTVVFILGFQAVGPKRSLTNPHHGIGVAIYVMILVQAVYGSWVHGREKGRNRARIPLKTVLHQWLGRAIALLGFAQIPLGLTLYGSPKALFVLYALWMAFLLLLYFVLDFRYRGSARPDISGRRSSHGGTVITETTEKRGRFGGMIAPLAASAGLAALLGRRRHSRSRSRSRSRRDEVLPSRRGSGSYFEEEKFDSRKKDSGGMMNTIFKGAAIIGAGALAKSWYDRRQQKKEDERYSSVAPDTPSRHRYHDESVLSDETMDTHHVGGRRPTNPATTVTGTVLSTADTRPMTPRPARTSHRDSFDSLDYTEYTYTSPSRRQQEESGGLGKGLLAGLGLGWFAKRMKDRRDKKEQQRLQEEEEERIEEERLARLGNRPPKLTGDGYPSPRRQNRRQSRIVTESDLSTITDDPHTIGPGSSIPPLPSGAAGTTIDSGAAQGGSVSMPPMPPDPHGVLHQDSGSEAYYSGPSKSRRSASRRRRERQAPSTIVPGSALTPGSVPAAGSAITAGSALAGAEEDPLRRDGSRSRAPSQVASPPVSVKVRVDHDRDRNVTLRRLTEQEAAAEREARRAERRRRADSVSSFSGTESGRRRYRRDTSATGSRRTDTSLPAPIPPSVPPPPPPNSVPQVVVPDPSFVSGNKPKDSAYYSGGAGRPSTSGGRPNTAGTGVTSVASPESHGTWSGMSGTAMSANASTAEVNDERRRRRRLERQQREAVGTVNFD</sequence>
<organism evidence="19 20">
    <name type="scientific">Scytalidium lignicola</name>
    <name type="common">Hyphomycete</name>
    <dbReference type="NCBI Taxonomy" id="5539"/>
    <lineage>
        <taxon>Eukaryota</taxon>
        <taxon>Fungi</taxon>
        <taxon>Dikarya</taxon>
        <taxon>Ascomycota</taxon>
        <taxon>Pezizomycotina</taxon>
        <taxon>Leotiomycetes</taxon>
        <taxon>Leotiomycetes incertae sedis</taxon>
        <taxon>Scytalidium</taxon>
    </lineage>
</organism>
<dbReference type="CDD" id="cd08760">
    <property type="entry name" value="Cyt_b561_FRRS1_like"/>
    <property type="match status" value="1"/>
</dbReference>
<feature type="transmembrane region" description="Helical" evidence="17">
    <location>
        <begin position="252"/>
        <end position="270"/>
    </location>
</feature>
<evidence type="ECO:0000256" key="9">
    <source>
        <dbReference type="ARBA" id="ARBA00022838"/>
    </source>
</evidence>
<evidence type="ECO:0000256" key="17">
    <source>
        <dbReference type="SAM" id="Phobius"/>
    </source>
</evidence>
<feature type="compositionally biased region" description="Pro residues" evidence="16">
    <location>
        <begin position="721"/>
        <end position="735"/>
    </location>
</feature>
<feature type="compositionally biased region" description="Polar residues" evidence="16">
    <location>
        <begin position="508"/>
        <end position="518"/>
    </location>
</feature>
<keyword evidence="7 17" id="KW-0812">Transmembrane</keyword>
<dbReference type="EMBL" id="NCSJ02000393">
    <property type="protein sequence ID" value="RFU24872.1"/>
    <property type="molecule type" value="Genomic_DNA"/>
</dbReference>
<keyword evidence="10" id="KW-0249">Electron transport</keyword>
<dbReference type="GO" id="GO:0000444">
    <property type="term" value="C:MIS12/MIND type complex"/>
    <property type="evidence" value="ECO:0007669"/>
    <property type="project" value="InterPro"/>
</dbReference>
<evidence type="ECO:0000256" key="1">
    <source>
        <dbReference type="ARBA" id="ARBA00004123"/>
    </source>
</evidence>
<reference evidence="19 20" key="1">
    <citation type="submission" date="2018-05" db="EMBL/GenBank/DDBJ databases">
        <title>Draft genome sequence of Scytalidium lignicola DSM 105466, a ubiquitous saprotrophic fungus.</title>
        <authorList>
            <person name="Buettner E."/>
            <person name="Gebauer A.M."/>
            <person name="Hofrichter M."/>
            <person name="Liers C."/>
            <person name="Kellner H."/>
        </authorList>
    </citation>
    <scope>NUCLEOTIDE SEQUENCE [LARGE SCALE GENOMIC DNA]</scope>
    <source>
        <strain evidence="19 20">DSM 105466</strain>
    </source>
</reference>
<evidence type="ECO:0000256" key="13">
    <source>
        <dbReference type="ARBA" id="ARBA00023242"/>
    </source>
</evidence>
<dbReference type="Proteomes" id="UP000258309">
    <property type="component" value="Unassembled WGS sequence"/>
</dbReference>
<dbReference type="GO" id="GO:0007059">
    <property type="term" value="P:chromosome segregation"/>
    <property type="evidence" value="ECO:0007669"/>
    <property type="project" value="TreeGrafter"/>
</dbReference>
<feature type="transmembrane region" description="Helical" evidence="17">
    <location>
        <begin position="101"/>
        <end position="122"/>
    </location>
</feature>
<evidence type="ECO:0000256" key="16">
    <source>
        <dbReference type="SAM" id="MobiDB-lite"/>
    </source>
</evidence>
<feature type="transmembrane region" description="Helical" evidence="17">
    <location>
        <begin position="200"/>
        <end position="218"/>
    </location>
</feature>
<dbReference type="Gene3D" id="1.20.120.1770">
    <property type="match status" value="1"/>
</dbReference>
<keyword evidence="11 17" id="KW-1133">Transmembrane helix</keyword>
<feature type="domain" description="Cytochrome b561" evidence="18">
    <location>
        <begin position="34"/>
        <end position="227"/>
    </location>
</feature>
<feature type="non-terminal residue" evidence="19">
    <location>
        <position position="832"/>
    </location>
</feature>
<feature type="non-terminal residue" evidence="19">
    <location>
        <position position="1"/>
    </location>
</feature>
<dbReference type="GO" id="GO:0051301">
    <property type="term" value="P:cell division"/>
    <property type="evidence" value="ECO:0007669"/>
    <property type="project" value="UniProtKB-KW"/>
</dbReference>
<dbReference type="PROSITE" id="PS50939">
    <property type="entry name" value="CYTOCHROME_B561"/>
    <property type="match status" value="1"/>
</dbReference>
<feature type="compositionally biased region" description="Basic and acidic residues" evidence="16">
    <location>
        <begin position="652"/>
        <end position="688"/>
    </location>
</feature>
<feature type="compositionally biased region" description="Basic residues" evidence="16">
    <location>
        <begin position="580"/>
        <end position="591"/>
    </location>
</feature>
<keyword evidence="20" id="KW-1185">Reference proteome</keyword>
<evidence type="ECO:0000256" key="2">
    <source>
        <dbReference type="ARBA" id="ARBA00004370"/>
    </source>
</evidence>
<evidence type="ECO:0000313" key="20">
    <source>
        <dbReference type="Proteomes" id="UP000258309"/>
    </source>
</evidence>
<feature type="transmembrane region" description="Helical" evidence="17">
    <location>
        <begin position="174"/>
        <end position="194"/>
    </location>
</feature>
<gene>
    <name evidence="19" type="ORF">B7463_g11466</name>
</gene>
<evidence type="ECO:0000256" key="3">
    <source>
        <dbReference type="ARBA" id="ARBA00004629"/>
    </source>
</evidence>
<dbReference type="InterPro" id="IPR007128">
    <property type="entry name" value="PMF1/Nnf1"/>
</dbReference>
<evidence type="ECO:0000259" key="18">
    <source>
        <dbReference type="PROSITE" id="PS50939"/>
    </source>
</evidence>
<keyword evidence="12 17" id="KW-0472">Membrane</keyword>
<feature type="transmembrane region" description="Helical" evidence="17">
    <location>
        <begin position="134"/>
        <end position="153"/>
    </location>
</feature>
<dbReference type="SMART" id="SM00665">
    <property type="entry name" value="B561"/>
    <property type="match status" value="1"/>
</dbReference>
<comment type="caution">
    <text evidence="19">The sequence shown here is derived from an EMBL/GenBank/DDBJ whole genome shotgun (WGS) entry which is preliminary data.</text>
</comment>
<keyword evidence="14" id="KW-0131">Cell cycle</keyword>
<dbReference type="OrthoDB" id="19261at2759"/>
<dbReference type="GO" id="GO:0005634">
    <property type="term" value="C:nucleus"/>
    <property type="evidence" value="ECO:0007669"/>
    <property type="project" value="UniProtKB-SubCell"/>
</dbReference>